<evidence type="ECO:0000313" key="1">
    <source>
        <dbReference type="EMBL" id="KHN85629.1"/>
    </source>
</evidence>
<name>A0A0B2VW25_TOXCA</name>
<protein>
    <submittedName>
        <fullName evidence="1">Uncharacterized protein</fullName>
    </submittedName>
</protein>
<organism evidence="1 2">
    <name type="scientific">Toxocara canis</name>
    <name type="common">Canine roundworm</name>
    <dbReference type="NCBI Taxonomy" id="6265"/>
    <lineage>
        <taxon>Eukaryota</taxon>
        <taxon>Metazoa</taxon>
        <taxon>Ecdysozoa</taxon>
        <taxon>Nematoda</taxon>
        <taxon>Chromadorea</taxon>
        <taxon>Rhabditida</taxon>
        <taxon>Spirurina</taxon>
        <taxon>Ascaridomorpha</taxon>
        <taxon>Ascaridoidea</taxon>
        <taxon>Toxocaridae</taxon>
        <taxon>Toxocara</taxon>
    </lineage>
</organism>
<evidence type="ECO:0000313" key="2">
    <source>
        <dbReference type="Proteomes" id="UP000031036"/>
    </source>
</evidence>
<reference evidence="1 2" key="1">
    <citation type="submission" date="2014-11" db="EMBL/GenBank/DDBJ databases">
        <title>Genetic blueprint of the zoonotic pathogen Toxocara canis.</title>
        <authorList>
            <person name="Zhu X.-Q."/>
            <person name="Korhonen P.K."/>
            <person name="Cai H."/>
            <person name="Young N.D."/>
            <person name="Nejsum P."/>
            <person name="von Samson-Himmelstjerna G."/>
            <person name="Boag P.R."/>
            <person name="Tan P."/>
            <person name="Li Q."/>
            <person name="Min J."/>
            <person name="Yang Y."/>
            <person name="Wang X."/>
            <person name="Fang X."/>
            <person name="Hall R.S."/>
            <person name="Hofmann A."/>
            <person name="Sternberg P.W."/>
            <person name="Jex A.R."/>
            <person name="Gasser R.B."/>
        </authorList>
    </citation>
    <scope>NUCLEOTIDE SEQUENCE [LARGE SCALE GENOMIC DNA]</scope>
    <source>
        <strain evidence="1">PN_DK_2014</strain>
    </source>
</reference>
<gene>
    <name evidence="1" type="ORF">Tcan_08464</name>
</gene>
<dbReference type="AlphaFoldDB" id="A0A0B2VW25"/>
<proteinExistence type="predicted"/>
<comment type="caution">
    <text evidence="1">The sequence shown here is derived from an EMBL/GenBank/DDBJ whole genome shotgun (WGS) entry which is preliminary data.</text>
</comment>
<dbReference type="EMBL" id="JPKZ01000752">
    <property type="protein sequence ID" value="KHN85629.1"/>
    <property type="molecule type" value="Genomic_DNA"/>
</dbReference>
<dbReference type="Proteomes" id="UP000031036">
    <property type="component" value="Unassembled WGS sequence"/>
</dbReference>
<keyword evidence="2" id="KW-1185">Reference proteome</keyword>
<accession>A0A0B2VW25</accession>
<sequence>MGGDAKMLAKERLTFNNPATPRRGYAGLVGVVERFIKQAIESGVCGREAGGLTFNNPATPRRGYAGRDWLKSGDCCAQSVCKAQKRHFVCQLFVDRQPWYYHMV</sequence>